<sequence>MPPCDIAPPPLSIWAMLLQKATDLDHKMVCLLVDYLKAPQLLYNTFPCNHRKHMRSMDSKKVQNL</sequence>
<proteinExistence type="predicted"/>
<organism evidence="1">
    <name type="scientific">Arundo donax</name>
    <name type="common">Giant reed</name>
    <name type="synonym">Donax arundinaceus</name>
    <dbReference type="NCBI Taxonomy" id="35708"/>
    <lineage>
        <taxon>Eukaryota</taxon>
        <taxon>Viridiplantae</taxon>
        <taxon>Streptophyta</taxon>
        <taxon>Embryophyta</taxon>
        <taxon>Tracheophyta</taxon>
        <taxon>Spermatophyta</taxon>
        <taxon>Magnoliopsida</taxon>
        <taxon>Liliopsida</taxon>
        <taxon>Poales</taxon>
        <taxon>Poaceae</taxon>
        <taxon>PACMAD clade</taxon>
        <taxon>Arundinoideae</taxon>
        <taxon>Arundineae</taxon>
        <taxon>Arundo</taxon>
    </lineage>
</organism>
<dbReference type="AlphaFoldDB" id="A0A0A9EAR7"/>
<reference evidence="1" key="1">
    <citation type="submission" date="2014-09" db="EMBL/GenBank/DDBJ databases">
        <authorList>
            <person name="Magalhaes I.L.F."/>
            <person name="Oliveira U."/>
            <person name="Santos F.R."/>
            <person name="Vidigal T.H.D.A."/>
            <person name="Brescovit A.D."/>
            <person name="Santos A.J."/>
        </authorList>
    </citation>
    <scope>NUCLEOTIDE SEQUENCE</scope>
    <source>
        <tissue evidence="1">Shoot tissue taken approximately 20 cm above the soil surface</tissue>
    </source>
</reference>
<dbReference type="EMBL" id="GBRH01200769">
    <property type="protein sequence ID" value="JAD97126.1"/>
    <property type="molecule type" value="Transcribed_RNA"/>
</dbReference>
<reference evidence="1" key="2">
    <citation type="journal article" date="2015" name="Data Brief">
        <title>Shoot transcriptome of the giant reed, Arundo donax.</title>
        <authorList>
            <person name="Barrero R.A."/>
            <person name="Guerrero F.D."/>
            <person name="Moolhuijzen P."/>
            <person name="Goolsby J.A."/>
            <person name="Tidwell J."/>
            <person name="Bellgard S.E."/>
            <person name="Bellgard M.I."/>
        </authorList>
    </citation>
    <scope>NUCLEOTIDE SEQUENCE</scope>
    <source>
        <tissue evidence="1">Shoot tissue taken approximately 20 cm above the soil surface</tissue>
    </source>
</reference>
<accession>A0A0A9EAR7</accession>
<evidence type="ECO:0000313" key="1">
    <source>
        <dbReference type="EMBL" id="JAD97126.1"/>
    </source>
</evidence>
<protein>
    <submittedName>
        <fullName evidence="1">Uncharacterized protein</fullName>
    </submittedName>
</protein>
<name>A0A0A9EAR7_ARUDO</name>